<dbReference type="Gene3D" id="2.160.10.10">
    <property type="entry name" value="Hexapeptide repeat proteins"/>
    <property type="match status" value="1"/>
</dbReference>
<organism evidence="4 5">
    <name type="scientific">Actinomyces radicidentis</name>
    <dbReference type="NCBI Taxonomy" id="111015"/>
    <lineage>
        <taxon>Bacteria</taxon>
        <taxon>Bacillati</taxon>
        <taxon>Actinomycetota</taxon>
        <taxon>Actinomycetes</taxon>
        <taxon>Actinomycetales</taxon>
        <taxon>Actinomycetaceae</taxon>
        <taxon>Actinomyces</taxon>
    </lineage>
</organism>
<gene>
    <name evidence="4" type="ORF">AXF14_05180</name>
</gene>
<dbReference type="PANTHER" id="PTHR23416:SF23">
    <property type="entry name" value="ACETYLTRANSFERASE C18B11.09C-RELATED"/>
    <property type="match status" value="1"/>
</dbReference>
<sequence length="190" mass="20160">MTIEEFREIAARGESLSGNPRIQAFMIAVGEENRRLAARLNSEPLTIAERNELFAQITGEPAPEGLMIFPPFTTDFGRNTHVAEGVFLNSGCRFQDQGGIRVGARSLLGHDVVLATLNHDLSVARRGETIPAPIRIGEDVWIGAKAVVLAGVTIGDGAVVAAGSVVTKDVPARTVVGGVPAKVIREVPED</sequence>
<name>A0A0X8JGK4_ACTRD</name>
<evidence type="ECO:0000256" key="1">
    <source>
        <dbReference type="ARBA" id="ARBA00007274"/>
    </source>
</evidence>
<evidence type="ECO:0000256" key="3">
    <source>
        <dbReference type="ARBA" id="ARBA00022737"/>
    </source>
</evidence>
<dbReference type="InterPro" id="IPR051159">
    <property type="entry name" value="Hexapeptide_acetyltransf"/>
</dbReference>
<dbReference type="Proteomes" id="UP000065220">
    <property type="component" value="Chromosome"/>
</dbReference>
<dbReference type="GO" id="GO:0008374">
    <property type="term" value="F:O-acyltransferase activity"/>
    <property type="evidence" value="ECO:0007669"/>
    <property type="project" value="TreeGrafter"/>
</dbReference>
<dbReference type="AlphaFoldDB" id="A0A0X8JGK4"/>
<proteinExistence type="inferred from homology"/>
<dbReference type="Pfam" id="PF14602">
    <property type="entry name" value="Hexapep_2"/>
    <property type="match status" value="1"/>
</dbReference>
<protein>
    <submittedName>
        <fullName evidence="4">Acetyltransferase</fullName>
    </submittedName>
</protein>
<reference evidence="5" key="1">
    <citation type="submission" date="2016-02" db="EMBL/GenBank/DDBJ databases">
        <authorList>
            <person name="Holder M.E."/>
            <person name="Ajami N.J."/>
            <person name="Petrosino J.F."/>
        </authorList>
    </citation>
    <scope>NUCLEOTIDE SEQUENCE [LARGE SCALE GENOMIC DNA]</scope>
    <source>
        <strain evidence="5">CCUG 36733</strain>
    </source>
</reference>
<dbReference type="GO" id="GO:0005829">
    <property type="term" value="C:cytosol"/>
    <property type="evidence" value="ECO:0007669"/>
    <property type="project" value="TreeGrafter"/>
</dbReference>
<keyword evidence="3" id="KW-0677">Repeat</keyword>
<keyword evidence="5" id="KW-1185">Reference proteome</keyword>
<dbReference type="InterPro" id="IPR001451">
    <property type="entry name" value="Hexapep"/>
</dbReference>
<dbReference type="SUPFAM" id="SSF51161">
    <property type="entry name" value="Trimeric LpxA-like enzymes"/>
    <property type="match status" value="1"/>
</dbReference>
<keyword evidence="2 4" id="KW-0808">Transferase</keyword>
<dbReference type="EMBL" id="CP014228">
    <property type="protein sequence ID" value="AMD88440.1"/>
    <property type="molecule type" value="Genomic_DNA"/>
</dbReference>
<accession>A0A0X8JGK4</accession>
<comment type="similarity">
    <text evidence="1">Belongs to the transferase hexapeptide repeat family.</text>
</comment>
<dbReference type="PROSITE" id="PS00101">
    <property type="entry name" value="HEXAPEP_TRANSFERASES"/>
    <property type="match status" value="1"/>
</dbReference>
<dbReference type="InterPro" id="IPR011004">
    <property type="entry name" value="Trimer_LpxA-like_sf"/>
</dbReference>
<evidence type="ECO:0000256" key="2">
    <source>
        <dbReference type="ARBA" id="ARBA00022679"/>
    </source>
</evidence>
<dbReference type="PANTHER" id="PTHR23416">
    <property type="entry name" value="SIALIC ACID SYNTHASE-RELATED"/>
    <property type="match status" value="1"/>
</dbReference>
<dbReference type="InterPro" id="IPR018357">
    <property type="entry name" value="Hexapep_transf_CS"/>
</dbReference>
<dbReference type="KEGG" id="ard:AXF14_05180"/>
<evidence type="ECO:0000313" key="5">
    <source>
        <dbReference type="Proteomes" id="UP000065220"/>
    </source>
</evidence>
<evidence type="ECO:0000313" key="4">
    <source>
        <dbReference type="EMBL" id="AMD88440.1"/>
    </source>
</evidence>